<dbReference type="EMBL" id="SPHZ02000006">
    <property type="protein sequence ID" value="KAF0912196.1"/>
    <property type="molecule type" value="Genomic_DNA"/>
</dbReference>
<gene>
    <name evidence="2" type="ORF">E2562_013077</name>
</gene>
<evidence type="ECO:0000256" key="1">
    <source>
        <dbReference type="SAM" id="MobiDB-lite"/>
    </source>
</evidence>
<protein>
    <submittedName>
        <fullName evidence="2">Uncharacterized protein</fullName>
    </submittedName>
</protein>
<comment type="caution">
    <text evidence="2">The sequence shown here is derived from an EMBL/GenBank/DDBJ whole genome shotgun (WGS) entry which is preliminary data.</text>
</comment>
<keyword evidence="3" id="KW-1185">Reference proteome</keyword>
<dbReference type="AlphaFoldDB" id="A0A6G1DIE6"/>
<evidence type="ECO:0000313" key="2">
    <source>
        <dbReference type="EMBL" id="KAF0912196.1"/>
    </source>
</evidence>
<accession>A0A6G1DIE6</accession>
<organism evidence="2 3">
    <name type="scientific">Oryza meyeriana var. granulata</name>
    <dbReference type="NCBI Taxonomy" id="110450"/>
    <lineage>
        <taxon>Eukaryota</taxon>
        <taxon>Viridiplantae</taxon>
        <taxon>Streptophyta</taxon>
        <taxon>Embryophyta</taxon>
        <taxon>Tracheophyta</taxon>
        <taxon>Spermatophyta</taxon>
        <taxon>Magnoliopsida</taxon>
        <taxon>Liliopsida</taxon>
        <taxon>Poales</taxon>
        <taxon>Poaceae</taxon>
        <taxon>BOP clade</taxon>
        <taxon>Oryzoideae</taxon>
        <taxon>Oryzeae</taxon>
        <taxon>Oryzinae</taxon>
        <taxon>Oryza</taxon>
        <taxon>Oryza meyeriana</taxon>
    </lineage>
</organism>
<feature type="compositionally biased region" description="Gly residues" evidence="1">
    <location>
        <begin position="54"/>
        <end position="64"/>
    </location>
</feature>
<evidence type="ECO:0000313" key="3">
    <source>
        <dbReference type="Proteomes" id="UP000479710"/>
    </source>
</evidence>
<reference evidence="2 3" key="1">
    <citation type="submission" date="2019-11" db="EMBL/GenBank/DDBJ databases">
        <title>Whole genome sequence of Oryza granulata.</title>
        <authorList>
            <person name="Li W."/>
        </authorList>
    </citation>
    <scope>NUCLEOTIDE SEQUENCE [LARGE SCALE GENOMIC DNA]</scope>
    <source>
        <strain evidence="3">cv. Menghai</strain>
        <tissue evidence="2">Leaf</tissue>
    </source>
</reference>
<name>A0A6G1DIE6_9ORYZ</name>
<dbReference type="Proteomes" id="UP000479710">
    <property type="component" value="Unassembled WGS sequence"/>
</dbReference>
<feature type="compositionally biased region" description="Basic and acidic residues" evidence="1">
    <location>
        <begin position="40"/>
        <end position="53"/>
    </location>
</feature>
<proteinExistence type="predicted"/>
<feature type="region of interest" description="Disordered" evidence="1">
    <location>
        <begin position="40"/>
        <end position="64"/>
    </location>
</feature>
<sequence length="64" mass="6883">MKGPPLTVHGCLLRGPYARGRSFNQSFKALAEDSVVGEERKADCVPGRRRDQRGGGGWIPGDGD</sequence>